<dbReference type="SUPFAM" id="SSF52172">
    <property type="entry name" value="CheY-like"/>
    <property type="match status" value="1"/>
</dbReference>
<dbReference type="PROSITE" id="PS50110">
    <property type="entry name" value="RESPONSE_REGULATORY"/>
    <property type="match status" value="1"/>
</dbReference>
<comment type="caution">
    <text evidence="6">The sequence shown here is derived from an EMBL/GenBank/DDBJ whole genome shotgun (WGS) entry which is preliminary data.</text>
</comment>
<sequence>MTRILVVDDEPDLVRFIRRAFEAEGYQVLTATDGAEGLRLAMTEDPDLIVLDLLMPGVDGHAVLSGVLVSHPAMRVLVLSAAADVEARVSCLERGAVDFLAKPFAIRELLARVRSRLRSLDRQPENDQLMRVGAIVLDLRARRLRVDGRDVLLSQREFLLLLHLMRHADAVCSRTELLSAVWGYDFEPATNVVDVYIGRLRAKVRKDLIQTVRNVGYQLQSA</sequence>
<dbReference type="Pfam" id="PF00072">
    <property type="entry name" value="Response_reg"/>
    <property type="match status" value="1"/>
</dbReference>
<dbReference type="InterPro" id="IPR001867">
    <property type="entry name" value="OmpR/PhoB-type_DNA-bd"/>
</dbReference>
<dbReference type="Gene3D" id="1.10.10.10">
    <property type="entry name" value="Winged helix-like DNA-binding domain superfamily/Winged helix DNA-binding domain"/>
    <property type="match status" value="1"/>
</dbReference>
<evidence type="ECO:0000313" key="7">
    <source>
        <dbReference type="Proteomes" id="UP001501319"/>
    </source>
</evidence>
<gene>
    <name evidence="6" type="ORF">GCM10009744_17350</name>
</gene>
<dbReference type="RefSeq" id="WP_344110437.1">
    <property type="nucleotide sequence ID" value="NZ_BAAANE010000004.1"/>
</dbReference>
<accession>A0ABN2F4P5</accession>
<keyword evidence="7" id="KW-1185">Reference proteome</keyword>
<dbReference type="InterPro" id="IPR039420">
    <property type="entry name" value="WalR-like"/>
</dbReference>
<dbReference type="SMART" id="SM00862">
    <property type="entry name" value="Trans_reg_C"/>
    <property type="match status" value="1"/>
</dbReference>
<protein>
    <submittedName>
        <fullName evidence="6">Response regulator transcription factor</fullName>
    </submittedName>
</protein>
<evidence type="ECO:0000256" key="2">
    <source>
        <dbReference type="PROSITE-ProRule" id="PRU00169"/>
    </source>
</evidence>
<dbReference type="InterPro" id="IPR011006">
    <property type="entry name" value="CheY-like_superfamily"/>
</dbReference>
<dbReference type="PROSITE" id="PS51755">
    <property type="entry name" value="OMPR_PHOB"/>
    <property type="match status" value="1"/>
</dbReference>
<evidence type="ECO:0000259" key="5">
    <source>
        <dbReference type="PROSITE" id="PS51755"/>
    </source>
</evidence>
<organism evidence="6 7">
    <name type="scientific">Kribbella alba</name>
    <dbReference type="NCBI Taxonomy" id="190197"/>
    <lineage>
        <taxon>Bacteria</taxon>
        <taxon>Bacillati</taxon>
        <taxon>Actinomycetota</taxon>
        <taxon>Actinomycetes</taxon>
        <taxon>Propionibacteriales</taxon>
        <taxon>Kribbellaceae</taxon>
        <taxon>Kribbella</taxon>
    </lineage>
</organism>
<dbReference type="SMART" id="SM00448">
    <property type="entry name" value="REC"/>
    <property type="match status" value="1"/>
</dbReference>
<feature type="domain" description="OmpR/PhoB-type" evidence="5">
    <location>
        <begin position="127"/>
        <end position="221"/>
    </location>
</feature>
<feature type="domain" description="Response regulatory" evidence="4">
    <location>
        <begin position="3"/>
        <end position="117"/>
    </location>
</feature>
<evidence type="ECO:0000259" key="4">
    <source>
        <dbReference type="PROSITE" id="PS50110"/>
    </source>
</evidence>
<dbReference type="EMBL" id="BAAANE010000004">
    <property type="protein sequence ID" value="GAA1629857.1"/>
    <property type="molecule type" value="Genomic_DNA"/>
</dbReference>
<keyword evidence="1 3" id="KW-0238">DNA-binding</keyword>
<proteinExistence type="predicted"/>
<evidence type="ECO:0000256" key="1">
    <source>
        <dbReference type="ARBA" id="ARBA00023125"/>
    </source>
</evidence>
<feature type="modified residue" description="4-aspartylphosphate" evidence="2">
    <location>
        <position position="52"/>
    </location>
</feature>
<name>A0ABN2F4P5_9ACTN</name>
<dbReference type="InterPro" id="IPR036388">
    <property type="entry name" value="WH-like_DNA-bd_sf"/>
</dbReference>
<dbReference type="PANTHER" id="PTHR48111">
    <property type="entry name" value="REGULATOR OF RPOS"/>
    <property type="match status" value="1"/>
</dbReference>
<evidence type="ECO:0000313" key="6">
    <source>
        <dbReference type="EMBL" id="GAA1629857.1"/>
    </source>
</evidence>
<feature type="DNA-binding region" description="OmpR/PhoB-type" evidence="3">
    <location>
        <begin position="127"/>
        <end position="221"/>
    </location>
</feature>
<dbReference type="Proteomes" id="UP001501319">
    <property type="component" value="Unassembled WGS sequence"/>
</dbReference>
<dbReference type="Pfam" id="PF00486">
    <property type="entry name" value="Trans_reg_C"/>
    <property type="match status" value="1"/>
</dbReference>
<reference evidence="6 7" key="1">
    <citation type="journal article" date="2019" name="Int. J. Syst. Evol. Microbiol.">
        <title>The Global Catalogue of Microorganisms (GCM) 10K type strain sequencing project: providing services to taxonomists for standard genome sequencing and annotation.</title>
        <authorList>
            <consortium name="The Broad Institute Genomics Platform"/>
            <consortium name="The Broad Institute Genome Sequencing Center for Infectious Disease"/>
            <person name="Wu L."/>
            <person name="Ma J."/>
        </authorList>
    </citation>
    <scope>NUCLEOTIDE SEQUENCE [LARGE SCALE GENOMIC DNA]</scope>
    <source>
        <strain evidence="6 7">JCM 14306</strain>
    </source>
</reference>
<keyword evidence="2" id="KW-0597">Phosphoprotein</keyword>
<dbReference type="PANTHER" id="PTHR48111:SF38">
    <property type="entry name" value="TWO-COMPONENT RESPONSE REGULATOR"/>
    <property type="match status" value="1"/>
</dbReference>
<dbReference type="CDD" id="cd00383">
    <property type="entry name" value="trans_reg_C"/>
    <property type="match status" value="1"/>
</dbReference>
<evidence type="ECO:0000256" key="3">
    <source>
        <dbReference type="PROSITE-ProRule" id="PRU01091"/>
    </source>
</evidence>
<dbReference type="InterPro" id="IPR001789">
    <property type="entry name" value="Sig_transdc_resp-reg_receiver"/>
</dbReference>
<dbReference type="Gene3D" id="3.40.50.2300">
    <property type="match status" value="1"/>
</dbReference>